<dbReference type="Proteomes" id="UP000663824">
    <property type="component" value="Unassembled WGS sequence"/>
</dbReference>
<feature type="transmembrane region" description="Helical" evidence="1">
    <location>
        <begin position="99"/>
        <end position="118"/>
    </location>
</feature>
<keyword evidence="1" id="KW-1133">Transmembrane helix</keyword>
<comment type="caution">
    <text evidence="2">The sequence shown here is derived from an EMBL/GenBank/DDBJ whole genome shotgun (WGS) entry which is preliminary data.</text>
</comment>
<dbReference type="EMBL" id="CAJNRE010019883">
    <property type="protein sequence ID" value="CAF2214992.1"/>
    <property type="molecule type" value="Genomic_DNA"/>
</dbReference>
<gene>
    <name evidence="2" type="ORF">MBJ925_LOCUS36082</name>
</gene>
<keyword evidence="1" id="KW-0812">Transmembrane</keyword>
<evidence type="ECO:0000256" key="1">
    <source>
        <dbReference type="SAM" id="Phobius"/>
    </source>
</evidence>
<reference evidence="2" key="1">
    <citation type="submission" date="2021-02" db="EMBL/GenBank/DDBJ databases">
        <authorList>
            <person name="Nowell W R."/>
        </authorList>
    </citation>
    <scope>NUCLEOTIDE SEQUENCE</scope>
</reference>
<dbReference type="AlphaFoldDB" id="A0A816ZMR4"/>
<evidence type="ECO:0000313" key="2">
    <source>
        <dbReference type="EMBL" id="CAF2214992.1"/>
    </source>
</evidence>
<organism evidence="2 3">
    <name type="scientific">Rotaria magnacalcarata</name>
    <dbReference type="NCBI Taxonomy" id="392030"/>
    <lineage>
        <taxon>Eukaryota</taxon>
        <taxon>Metazoa</taxon>
        <taxon>Spiralia</taxon>
        <taxon>Gnathifera</taxon>
        <taxon>Rotifera</taxon>
        <taxon>Eurotatoria</taxon>
        <taxon>Bdelloidea</taxon>
        <taxon>Philodinida</taxon>
        <taxon>Philodinidae</taxon>
        <taxon>Rotaria</taxon>
    </lineage>
</organism>
<name>A0A816ZMR4_9BILA</name>
<sequence length="151" mass="16625">MASLFRNSRSILTRFSCIRRTPTISGASTNPSQLSHSGNVAELAARQRLVPADAIKPRPAAELAARQRLVPADAIKPRPAGASPFIPMVGTALNSWGKIGFGLFFGISVYFVYINYITNPEFYKSLKLSREATKRSADEKSAHRERTHAQH</sequence>
<proteinExistence type="predicted"/>
<protein>
    <submittedName>
        <fullName evidence="2">Uncharacterized protein</fullName>
    </submittedName>
</protein>
<keyword evidence="1" id="KW-0472">Membrane</keyword>
<evidence type="ECO:0000313" key="3">
    <source>
        <dbReference type="Proteomes" id="UP000663824"/>
    </source>
</evidence>
<accession>A0A816ZMR4</accession>